<sequence>MELWAARKGMWGSRSPSAGPLLAPHEEEQNSLCQRAPTSGHASQGPERPSAHAQLLKGLPVGGWKERPESYILFGAVWGGQAWREMRGKEDLVPLEKSVTFRASQDGLSAALKGTAGAGLGFALQAGKGRQGEVATWGQRKASEDPAMAALFSRCLEPVGFLQSVHSLGLGLVAQLQGSATPEERAFVSRQLELLEQELAEGPGLLEDGELGACEDCVAGVFAQLCLAAWAGPPHAPREAELFLLAVARDRLERRLLGLWRRVQGNAVVALQRPLLAQAVERHRPRRPHMARLCHKLNAVLGAGLVCLLCEAGLTQRSPAALLKVWDARVGALHLRAQEALQLCARYFREQAQQDLEQALAAEAPPEPAELAAGLLRTLERDYDWLRWAVLAWQGDGEGREVLAQGSFVAGRAPSGLRAVACYAESPSALDKARTRQLIGDVEWKLPNPPPEVYASLEAEPARASGYLAGRMLQKLAEGLGPGVTVLVVPGKLAVKSGFPPAASLLHEYRHRLAAAQSASSSWSARGAPGA</sequence>
<gene>
    <name evidence="1" type="ORF">K3G42_004224</name>
</gene>
<accession>A0ACB8FFY3</accession>
<evidence type="ECO:0000313" key="2">
    <source>
        <dbReference type="Proteomes" id="UP000827872"/>
    </source>
</evidence>
<proteinExistence type="predicted"/>
<dbReference type="Proteomes" id="UP000827872">
    <property type="component" value="Linkage Group LG04"/>
</dbReference>
<reference evidence="1" key="1">
    <citation type="submission" date="2021-08" db="EMBL/GenBank/DDBJ databases">
        <title>The first chromosome-level gecko genome reveals the dynamic sex chromosomes of Neotropical dwarf geckos (Sphaerodactylidae: Sphaerodactylus).</title>
        <authorList>
            <person name="Pinto B.J."/>
            <person name="Keating S.E."/>
            <person name="Gamble T."/>
        </authorList>
    </citation>
    <scope>NUCLEOTIDE SEQUENCE</scope>
    <source>
        <strain evidence="1">TG3544</strain>
    </source>
</reference>
<protein>
    <submittedName>
        <fullName evidence="1">Uncharacterized protein</fullName>
    </submittedName>
</protein>
<comment type="caution">
    <text evidence="1">The sequence shown here is derived from an EMBL/GenBank/DDBJ whole genome shotgun (WGS) entry which is preliminary data.</text>
</comment>
<evidence type="ECO:0000313" key="1">
    <source>
        <dbReference type="EMBL" id="KAH8004167.1"/>
    </source>
</evidence>
<organism evidence="1 2">
    <name type="scientific">Sphaerodactylus townsendi</name>
    <dbReference type="NCBI Taxonomy" id="933632"/>
    <lineage>
        <taxon>Eukaryota</taxon>
        <taxon>Metazoa</taxon>
        <taxon>Chordata</taxon>
        <taxon>Craniata</taxon>
        <taxon>Vertebrata</taxon>
        <taxon>Euteleostomi</taxon>
        <taxon>Lepidosauria</taxon>
        <taxon>Squamata</taxon>
        <taxon>Bifurcata</taxon>
        <taxon>Gekkota</taxon>
        <taxon>Sphaerodactylidae</taxon>
        <taxon>Sphaerodactylus</taxon>
    </lineage>
</organism>
<dbReference type="EMBL" id="CM037617">
    <property type="protein sequence ID" value="KAH8004167.1"/>
    <property type="molecule type" value="Genomic_DNA"/>
</dbReference>
<name>A0ACB8FFY3_9SAUR</name>
<keyword evidence="2" id="KW-1185">Reference proteome</keyword>